<reference evidence="2 3" key="1">
    <citation type="submission" date="2019-10" db="EMBL/GenBank/DDBJ databases">
        <title>Whole genome shotgun sequence of Acrocarpospora macrocephala NBRC 16266.</title>
        <authorList>
            <person name="Ichikawa N."/>
            <person name="Kimura A."/>
            <person name="Kitahashi Y."/>
            <person name="Komaki H."/>
            <person name="Oguchi A."/>
        </authorList>
    </citation>
    <scope>NUCLEOTIDE SEQUENCE [LARGE SCALE GENOMIC DNA]</scope>
    <source>
        <strain evidence="2 3">NBRC 16266</strain>
    </source>
</reference>
<organism evidence="2 3">
    <name type="scientific">Acrocarpospora macrocephala</name>
    <dbReference type="NCBI Taxonomy" id="150177"/>
    <lineage>
        <taxon>Bacteria</taxon>
        <taxon>Bacillati</taxon>
        <taxon>Actinomycetota</taxon>
        <taxon>Actinomycetes</taxon>
        <taxon>Streptosporangiales</taxon>
        <taxon>Streptosporangiaceae</taxon>
        <taxon>Acrocarpospora</taxon>
    </lineage>
</organism>
<proteinExistence type="predicted"/>
<sequence>MQPFGGPAEMQFLGDGDETPELLHVHSGESGTGVAARQGGCCGSGNDYVADLDVFRAKSA</sequence>
<gene>
    <name evidence="2" type="ORF">Amac_055530</name>
</gene>
<evidence type="ECO:0000313" key="2">
    <source>
        <dbReference type="EMBL" id="GES11956.1"/>
    </source>
</evidence>
<comment type="caution">
    <text evidence="2">The sequence shown here is derived from an EMBL/GenBank/DDBJ whole genome shotgun (WGS) entry which is preliminary data.</text>
</comment>
<feature type="region of interest" description="Disordered" evidence="1">
    <location>
        <begin position="1"/>
        <end position="36"/>
    </location>
</feature>
<name>A0A5M3WTU9_9ACTN</name>
<dbReference type="Proteomes" id="UP000331127">
    <property type="component" value="Unassembled WGS sequence"/>
</dbReference>
<accession>A0A5M3WTU9</accession>
<protein>
    <submittedName>
        <fullName evidence="2">Uncharacterized protein</fullName>
    </submittedName>
</protein>
<keyword evidence="3" id="KW-1185">Reference proteome</keyword>
<dbReference type="EMBL" id="BLAE01000033">
    <property type="protein sequence ID" value="GES11956.1"/>
    <property type="molecule type" value="Genomic_DNA"/>
</dbReference>
<evidence type="ECO:0000313" key="3">
    <source>
        <dbReference type="Proteomes" id="UP000331127"/>
    </source>
</evidence>
<evidence type="ECO:0000256" key="1">
    <source>
        <dbReference type="SAM" id="MobiDB-lite"/>
    </source>
</evidence>
<dbReference type="AlphaFoldDB" id="A0A5M3WTU9"/>